<dbReference type="PANTHER" id="PTHR47219">
    <property type="entry name" value="RAB GTPASE-ACTIVATING PROTEIN 1-LIKE"/>
    <property type="match status" value="1"/>
</dbReference>
<feature type="domain" description="Rab-GAP TBC" evidence="2">
    <location>
        <begin position="341"/>
        <end position="540"/>
    </location>
</feature>
<gene>
    <name evidence="3" type="primary">tbc1d12</name>
    <name evidence="3" type="ORF">A0H81_01486</name>
</gene>
<proteinExistence type="predicted"/>
<dbReference type="PROSITE" id="PS50086">
    <property type="entry name" value="TBC_RABGAP"/>
    <property type="match status" value="1"/>
</dbReference>
<evidence type="ECO:0000259" key="2">
    <source>
        <dbReference type="PROSITE" id="PS50086"/>
    </source>
</evidence>
<feature type="region of interest" description="Disordered" evidence="1">
    <location>
        <begin position="97"/>
        <end position="152"/>
    </location>
</feature>
<evidence type="ECO:0000313" key="4">
    <source>
        <dbReference type="Proteomes" id="UP000092993"/>
    </source>
</evidence>
<dbReference type="Proteomes" id="UP000092993">
    <property type="component" value="Unassembled WGS sequence"/>
</dbReference>
<dbReference type="Pfam" id="PF00566">
    <property type="entry name" value="RabGAP-TBC"/>
    <property type="match status" value="1"/>
</dbReference>
<protein>
    <submittedName>
        <fullName evidence="3">TBC1 domain family member 12</fullName>
    </submittedName>
</protein>
<dbReference type="GO" id="GO:0005096">
    <property type="term" value="F:GTPase activator activity"/>
    <property type="evidence" value="ECO:0007669"/>
    <property type="project" value="TreeGrafter"/>
</dbReference>
<dbReference type="InterPro" id="IPR000195">
    <property type="entry name" value="Rab-GAP-TBC_dom"/>
</dbReference>
<dbReference type="Gene3D" id="1.10.472.80">
    <property type="entry name" value="Ypt/Rab-GAP domain of gyp1p, domain 3"/>
    <property type="match status" value="1"/>
</dbReference>
<dbReference type="AlphaFoldDB" id="A0A1C7MQ15"/>
<reference evidence="3 4" key="1">
    <citation type="submission" date="2016-03" db="EMBL/GenBank/DDBJ databases">
        <title>Whole genome sequencing of Grifola frondosa 9006-11.</title>
        <authorList>
            <person name="Min B."/>
            <person name="Park H."/>
            <person name="Kim J.-G."/>
            <person name="Cho H."/>
            <person name="Oh Y.-L."/>
            <person name="Kong W.-S."/>
            <person name="Choi I.-G."/>
        </authorList>
    </citation>
    <scope>NUCLEOTIDE SEQUENCE [LARGE SCALE GENOMIC DNA]</scope>
    <source>
        <strain evidence="3 4">9006-11</strain>
    </source>
</reference>
<dbReference type="PANTHER" id="PTHR47219:SF15">
    <property type="entry name" value="TBC1 DOMAIN FAMILY MEMBER 12 ISOFORM X1"/>
    <property type="match status" value="1"/>
</dbReference>
<dbReference type="SMART" id="SM00164">
    <property type="entry name" value="TBC"/>
    <property type="match status" value="1"/>
</dbReference>
<dbReference type="EMBL" id="LUGG01000001">
    <property type="protein sequence ID" value="OBZ78965.1"/>
    <property type="molecule type" value="Genomic_DNA"/>
</dbReference>
<dbReference type="InterPro" id="IPR050302">
    <property type="entry name" value="Rab_GAP_TBC_domain"/>
</dbReference>
<dbReference type="OMA" id="PADAFCC"/>
<comment type="caution">
    <text evidence="3">The sequence shown here is derived from an EMBL/GenBank/DDBJ whole genome shotgun (WGS) entry which is preliminary data.</text>
</comment>
<name>A0A1C7MQ15_GRIFR</name>
<evidence type="ECO:0000313" key="3">
    <source>
        <dbReference type="EMBL" id="OBZ78965.1"/>
    </source>
</evidence>
<feature type="compositionally biased region" description="Low complexity" evidence="1">
    <location>
        <begin position="214"/>
        <end position="234"/>
    </location>
</feature>
<feature type="region of interest" description="Disordered" evidence="1">
    <location>
        <begin position="1"/>
        <end position="31"/>
    </location>
</feature>
<feature type="compositionally biased region" description="Basic and acidic residues" evidence="1">
    <location>
        <begin position="140"/>
        <end position="152"/>
    </location>
</feature>
<dbReference type="SUPFAM" id="SSF47923">
    <property type="entry name" value="Ypt/Rab-GAP domain of gyp1p"/>
    <property type="match status" value="2"/>
</dbReference>
<dbReference type="Gene3D" id="1.10.10.750">
    <property type="entry name" value="Ypt/Rab-GAP domain of gyp1p, domain 1"/>
    <property type="match status" value="1"/>
</dbReference>
<accession>A0A1C7MQ15</accession>
<dbReference type="OrthoDB" id="289721at2759"/>
<dbReference type="InterPro" id="IPR035969">
    <property type="entry name" value="Rab-GAP_TBC_sf"/>
</dbReference>
<sequence>MNHHSDDDADNLPNGHATKGSSTLLNFDDAFSDSDDNDVSLEFSAAAIRKELAKNLDGFGNSVDLDDMDAINSKIGYSVDPVDPDASVSTFDIDARNEESLPPSAPQSPSSPSQVLSQSSSHQDSLYDVPLSSDNSHSSLAERSHSPSAHDEEHITAYPAVEINVSDPHPFAVQVRAPLPDDGPIYQQHAASHEEFRVKSPPSALHIAPLPETAASTSSLPLPSSSSLPTPTTPKFSDPAAHHRPTRSMGPSALDKVISKTRPPYLPPKKRSEDRKHMADWETMMKRSRAAEEKRRKALQERRIAREQEIEESIEIWEREIVPDWTVVKRNPALRRLWWQGIPTKLRTSMWQYAIGNDLALSKDSFKICLSRAKRALASGTFPTTVLGLLEDDISTTLPSIHLFLPGAGPLYQDLKDMLCAWVVARSDEGLGYVTGVAKIAAMILINMAPSQGFIVMRNLLERHCMRSFYGGMASKDDVEAYYRIFDTLLADGMPKIYFNFKQHQISPAAYLPEWLIPLFLDHLPFEACARVWDVILLEGDSFLYRAALAILGVLEPRLFFPDRNELLELLRGKNKAALEVAKREQRILNNGKYEIYGVDEESLWERISSMDEWWRESTWKSLRFSGLDTRV</sequence>
<feature type="region of interest" description="Disordered" evidence="1">
    <location>
        <begin position="214"/>
        <end position="277"/>
    </location>
</feature>
<keyword evidence="4" id="KW-1185">Reference proteome</keyword>
<dbReference type="Gene3D" id="1.10.8.270">
    <property type="entry name" value="putative rabgap domain of human tbc1 domain family member 14 like domains"/>
    <property type="match status" value="1"/>
</dbReference>
<evidence type="ECO:0000256" key="1">
    <source>
        <dbReference type="SAM" id="MobiDB-lite"/>
    </source>
</evidence>
<dbReference type="STRING" id="5627.A0A1C7MQ15"/>
<feature type="compositionally biased region" description="Low complexity" evidence="1">
    <location>
        <begin position="107"/>
        <end position="126"/>
    </location>
</feature>
<organism evidence="3 4">
    <name type="scientific">Grifola frondosa</name>
    <name type="common">Maitake</name>
    <name type="synonym">Polyporus frondosus</name>
    <dbReference type="NCBI Taxonomy" id="5627"/>
    <lineage>
        <taxon>Eukaryota</taxon>
        <taxon>Fungi</taxon>
        <taxon>Dikarya</taxon>
        <taxon>Basidiomycota</taxon>
        <taxon>Agaricomycotina</taxon>
        <taxon>Agaricomycetes</taxon>
        <taxon>Polyporales</taxon>
        <taxon>Grifolaceae</taxon>
        <taxon>Grifola</taxon>
    </lineage>
</organism>
<dbReference type="GO" id="GO:0031267">
    <property type="term" value="F:small GTPase binding"/>
    <property type="evidence" value="ECO:0007669"/>
    <property type="project" value="TreeGrafter"/>
</dbReference>